<feature type="compositionally biased region" description="Basic residues" evidence="1">
    <location>
        <begin position="140"/>
        <end position="159"/>
    </location>
</feature>
<proteinExistence type="predicted"/>
<feature type="non-terminal residue" evidence="3">
    <location>
        <position position="1"/>
    </location>
</feature>
<dbReference type="EMBL" id="CACSLK010027843">
    <property type="protein sequence ID" value="CAA0834227.1"/>
    <property type="molecule type" value="Genomic_DNA"/>
</dbReference>
<evidence type="ECO:0000313" key="3">
    <source>
        <dbReference type="EMBL" id="CAA0834227.1"/>
    </source>
</evidence>
<dbReference type="AlphaFoldDB" id="A0A9N7NH35"/>
<name>A0A9N7NH35_STRHE</name>
<evidence type="ECO:0000313" key="4">
    <source>
        <dbReference type="Proteomes" id="UP001153555"/>
    </source>
</evidence>
<organism evidence="3 4">
    <name type="scientific">Striga hermonthica</name>
    <name type="common">Purple witchweed</name>
    <name type="synonym">Buchnera hermonthica</name>
    <dbReference type="NCBI Taxonomy" id="68872"/>
    <lineage>
        <taxon>Eukaryota</taxon>
        <taxon>Viridiplantae</taxon>
        <taxon>Streptophyta</taxon>
        <taxon>Embryophyta</taxon>
        <taxon>Tracheophyta</taxon>
        <taxon>Spermatophyta</taxon>
        <taxon>Magnoliopsida</taxon>
        <taxon>eudicotyledons</taxon>
        <taxon>Gunneridae</taxon>
        <taxon>Pentapetalae</taxon>
        <taxon>asterids</taxon>
        <taxon>lamiids</taxon>
        <taxon>Lamiales</taxon>
        <taxon>Orobanchaceae</taxon>
        <taxon>Buchnereae</taxon>
        <taxon>Striga</taxon>
    </lineage>
</organism>
<keyword evidence="4" id="KW-1185">Reference proteome</keyword>
<feature type="non-terminal residue" evidence="3">
    <location>
        <position position="167"/>
    </location>
</feature>
<dbReference type="InterPro" id="IPR005162">
    <property type="entry name" value="Retrotrans_gag_dom"/>
</dbReference>
<protein>
    <recommendedName>
        <fullName evidence="2">Retrotransposon gag domain-containing protein</fullName>
    </recommendedName>
</protein>
<evidence type="ECO:0000256" key="1">
    <source>
        <dbReference type="SAM" id="MobiDB-lite"/>
    </source>
</evidence>
<evidence type="ECO:0000259" key="2">
    <source>
        <dbReference type="Pfam" id="PF03732"/>
    </source>
</evidence>
<feature type="region of interest" description="Disordered" evidence="1">
    <location>
        <begin position="129"/>
        <end position="167"/>
    </location>
</feature>
<comment type="caution">
    <text evidence="3">The sequence shown here is derived from an EMBL/GenBank/DDBJ whole genome shotgun (WGS) entry which is preliminary data.</text>
</comment>
<feature type="domain" description="Retrotransposon gag" evidence="2">
    <location>
        <begin position="8"/>
        <end position="77"/>
    </location>
</feature>
<dbReference type="Proteomes" id="UP001153555">
    <property type="component" value="Unassembled WGS sequence"/>
</dbReference>
<dbReference type="Pfam" id="PF03732">
    <property type="entry name" value="Retrotrans_gag"/>
    <property type="match status" value="1"/>
</dbReference>
<accession>A0A9N7NH35</accession>
<gene>
    <name evidence="3" type="ORF">SHERM_29467</name>
</gene>
<sequence>TADERDQLTWDQLKGILEAKYYPRHFRERMEREFYDLLQGDRSVEEYEREFARKSTFARHLVDTDDKKASLFRNGLTRDLRVLVASHGYLTYAETVERAQQIEASQLLDTPAQPLAQVAPLARQPAAIQPALPAPPQQAQHRHKRKWRGRDYRRNRRRGAPTQAAPP</sequence>
<dbReference type="OrthoDB" id="1731887at2759"/>
<reference evidence="3" key="1">
    <citation type="submission" date="2019-12" db="EMBL/GenBank/DDBJ databases">
        <authorList>
            <person name="Scholes J."/>
        </authorList>
    </citation>
    <scope>NUCLEOTIDE SEQUENCE</scope>
</reference>